<feature type="compositionally biased region" description="Acidic residues" evidence="7">
    <location>
        <begin position="965"/>
        <end position="981"/>
    </location>
</feature>
<feature type="domain" description="Importin N-terminal" evidence="8">
    <location>
        <begin position="25"/>
        <end position="95"/>
    </location>
</feature>
<dbReference type="Proteomes" id="UP000054350">
    <property type="component" value="Unassembled WGS sequence"/>
</dbReference>
<evidence type="ECO:0000256" key="3">
    <source>
        <dbReference type="ARBA" id="ARBA00022448"/>
    </source>
</evidence>
<proteinExistence type="predicted"/>
<dbReference type="EMBL" id="GG745374">
    <property type="protein sequence ID" value="KNE71782.1"/>
    <property type="molecule type" value="Genomic_DNA"/>
</dbReference>
<reference evidence="9 10" key="1">
    <citation type="submission" date="2009-11" db="EMBL/GenBank/DDBJ databases">
        <title>Annotation of Allomyces macrogynus ATCC 38327.</title>
        <authorList>
            <consortium name="The Broad Institute Genome Sequencing Platform"/>
            <person name="Russ C."/>
            <person name="Cuomo C."/>
            <person name="Burger G."/>
            <person name="Gray M.W."/>
            <person name="Holland P.W.H."/>
            <person name="King N."/>
            <person name="Lang F.B.F."/>
            <person name="Roger A.J."/>
            <person name="Ruiz-Trillo I."/>
            <person name="Young S.K."/>
            <person name="Zeng Q."/>
            <person name="Gargeya S."/>
            <person name="Fitzgerald M."/>
            <person name="Haas B."/>
            <person name="Abouelleil A."/>
            <person name="Alvarado L."/>
            <person name="Arachchi H.M."/>
            <person name="Berlin A."/>
            <person name="Chapman S.B."/>
            <person name="Gearin G."/>
            <person name="Goldberg J."/>
            <person name="Griggs A."/>
            <person name="Gujja S."/>
            <person name="Hansen M."/>
            <person name="Heiman D."/>
            <person name="Howarth C."/>
            <person name="Larimer J."/>
            <person name="Lui A."/>
            <person name="MacDonald P.J.P."/>
            <person name="McCowen C."/>
            <person name="Montmayeur A."/>
            <person name="Murphy C."/>
            <person name="Neiman D."/>
            <person name="Pearson M."/>
            <person name="Priest M."/>
            <person name="Roberts A."/>
            <person name="Saif S."/>
            <person name="Shea T."/>
            <person name="Sisk P."/>
            <person name="Stolte C."/>
            <person name="Sykes S."/>
            <person name="Wortman J."/>
            <person name="Nusbaum C."/>
            <person name="Birren B."/>
        </authorList>
    </citation>
    <scope>NUCLEOTIDE SEQUENCE [LARGE SCALE GENOMIC DNA]</scope>
    <source>
        <strain evidence="9 10">ATCC 38327</strain>
    </source>
</reference>
<keyword evidence="4" id="KW-0963">Cytoplasm</keyword>
<dbReference type="InterPro" id="IPR011989">
    <property type="entry name" value="ARM-like"/>
</dbReference>
<dbReference type="SMART" id="SM00913">
    <property type="entry name" value="IBN_N"/>
    <property type="match status" value="1"/>
</dbReference>
<organism evidence="9 10">
    <name type="scientific">Allomyces macrogynus (strain ATCC 38327)</name>
    <name type="common">Allomyces javanicus var. macrogynus</name>
    <dbReference type="NCBI Taxonomy" id="578462"/>
    <lineage>
        <taxon>Eukaryota</taxon>
        <taxon>Fungi</taxon>
        <taxon>Fungi incertae sedis</taxon>
        <taxon>Blastocladiomycota</taxon>
        <taxon>Blastocladiomycetes</taxon>
        <taxon>Blastocladiales</taxon>
        <taxon>Blastocladiaceae</taxon>
        <taxon>Allomyces</taxon>
    </lineage>
</organism>
<dbReference type="OrthoDB" id="760868at2759"/>
<evidence type="ECO:0000313" key="10">
    <source>
        <dbReference type="Proteomes" id="UP000054350"/>
    </source>
</evidence>
<keyword evidence="3" id="KW-0813">Transport</keyword>
<keyword evidence="10" id="KW-1185">Reference proteome</keyword>
<evidence type="ECO:0000256" key="2">
    <source>
        <dbReference type="ARBA" id="ARBA00004496"/>
    </source>
</evidence>
<dbReference type="GO" id="GO:0005635">
    <property type="term" value="C:nuclear envelope"/>
    <property type="evidence" value="ECO:0007669"/>
    <property type="project" value="TreeGrafter"/>
</dbReference>
<evidence type="ECO:0000313" key="9">
    <source>
        <dbReference type="EMBL" id="KNE71782.1"/>
    </source>
</evidence>
<evidence type="ECO:0000256" key="7">
    <source>
        <dbReference type="SAM" id="MobiDB-lite"/>
    </source>
</evidence>
<sequence>MADIQVYHAALRGTLSPDQAVRMKSELDVKAVQKLPGFLPMALQVAVQEQDAAIRMASAITFKNFVRSHWAGSSVVVPDVDRDQCKQMMVASIVAVPQNLRPQLCLALHFMLVHDFPEQWPNFIEQVGHFVQQTQNTNAVYGGLLALQEVIKAFAWKTGKDRNPLVKIVKTVFPYLLQIATDLVQHDSEEAASMLKVICKSYFGSMQSQLSKSHMDPNNLAGWCQLFVAVISKPIPDAVFGPHADASDKAQHPWWKAKKWAFHVLNKYFTRYGNAKLETFSTDKKYKTFAPMFMTQYAPTILNTYLNITQQAIQHGTFVSPRVVYLMTSFYAAAIKHKDTWAILKPHVPMLIQHVVHPYLCISADDLALWTDDPVEYVHAHKDPLEDFRSPTAGCQQLLLELAVGRRAATFDQIMAFIHQVVVAHAQQPTPQTANQKDGALHMLLMLADVALSPKSSVRNDMEAFLVNYVFPEFASPAKYLRARALQTVAAFSELEYANSQHALRALEAALAAIQDTDLPLRIEAGLALKPMIANDVAREAMAPHIPAIMQALLDMQNQIDMDMLATVMEEMVEVFSEQVAPFAVQLAQQLAATFVRIMDDAQAGIDAFEPTNEDDFDFDAATDKTMAAMGVLKTMQTLVLSVDGSKDIMLQLETTIAPVLCYVLDHQIIDLYGDVFELIDSCTYSLKEVSPCMWSMFDKIYRVSKTDASDFVCEMVPCLDNYISYGTREFASNAQLQQAMVDLINICMTTADLGEADRVCGCQLMESMMLHLRGHIDAYLPHFISLAVAQLAQKIKTNHLRVSTLEVVINAIYYNPPLALHILEENHWTTAVFDQWARSVAAFSRVHDKKLCIAGICALLAVPHAQLPAVVQQGLPQIMAMAAAVFQSLPKALENRSEQERFFSGIDEASDVDAFDVPDEIVDDDGADGFEDIVDDDDDAGFVDEDDEELMHLAAAARRANGGDDSDADSDDDDDDEIPEEMYFDSPLDAFEPYGAFTATFQALEAQNPATYAGLTAGVSAETHQVVVAVMQKAVEIQQQEAANAAAAAAAGAAQA</sequence>
<dbReference type="VEuPathDB" id="FungiDB:AMAG_16087"/>
<name>A0A0L0TAJ4_ALLM3</name>
<dbReference type="InterPro" id="IPR001494">
    <property type="entry name" value="Importin-beta_N"/>
</dbReference>
<accession>A0A0L0TAJ4</accession>
<feature type="region of interest" description="Disordered" evidence="7">
    <location>
        <begin position="959"/>
        <end position="981"/>
    </location>
</feature>
<evidence type="ECO:0000256" key="4">
    <source>
        <dbReference type="ARBA" id="ARBA00022490"/>
    </source>
</evidence>
<dbReference type="AlphaFoldDB" id="A0A0L0TAJ4"/>
<dbReference type="PROSITE" id="PS50166">
    <property type="entry name" value="IMPORTIN_B_NT"/>
    <property type="match status" value="1"/>
</dbReference>
<dbReference type="OMA" id="WVAKTSW"/>
<dbReference type="GO" id="GO:0031267">
    <property type="term" value="F:small GTPase binding"/>
    <property type="evidence" value="ECO:0007669"/>
    <property type="project" value="InterPro"/>
</dbReference>
<dbReference type="PANTHER" id="PTHR10997">
    <property type="entry name" value="IMPORTIN-7, 8, 11"/>
    <property type="match status" value="1"/>
</dbReference>
<comment type="subcellular location">
    <subcellularLocation>
        <location evidence="2">Cytoplasm</location>
    </subcellularLocation>
    <subcellularLocation>
        <location evidence="1">Nucleus</location>
    </subcellularLocation>
</comment>
<dbReference type="STRING" id="578462.A0A0L0TAJ4"/>
<dbReference type="Gene3D" id="1.25.10.10">
    <property type="entry name" value="Leucine-rich Repeat Variant"/>
    <property type="match status" value="1"/>
</dbReference>
<keyword evidence="6" id="KW-0539">Nucleus</keyword>
<dbReference type="InterPro" id="IPR016024">
    <property type="entry name" value="ARM-type_fold"/>
</dbReference>
<gene>
    <name evidence="9" type="ORF">AMAG_16087</name>
</gene>
<evidence type="ECO:0000256" key="6">
    <source>
        <dbReference type="ARBA" id="ARBA00023242"/>
    </source>
</evidence>
<dbReference type="Pfam" id="PF03810">
    <property type="entry name" value="IBN_N"/>
    <property type="match status" value="1"/>
</dbReference>
<evidence type="ECO:0000259" key="8">
    <source>
        <dbReference type="PROSITE" id="PS50166"/>
    </source>
</evidence>
<dbReference type="PANTHER" id="PTHR10997:SF18">
    <property type="entry name" value="D-IMPORTIN 7_RANBP7"/>
    <property type="match status" value="1"/>
</dbReference>
<dbReference type="GO" id="GO:0005829">
    <property type="term" value="C:cytosol"/>
    <property type="evidence" value="ECO:0007669"/>
    <property type="project" value="TreeGrafter"/>
</dbReference>
<evidence type="ECO:0000256" key="1">
    <source>
        <dbReference type="ARBA" id="ARBA00004123"/>
    </source>
</evidence>
<dbReference type="SUPFAM" id="SSF48371">
    <property type="entry name" value="ARM repeat"/>
    <property type="match status" value="1"/>
</dbReference>
<dbReference type="GO" id="GO:0006606">
    <property type="term" value="P:protein import into nucleus"/>
    <property type="evidence" value="ECO:0007669"/>
    <property type="project" value="TreeGrafter"/>
</dbReference>
<reference evidence="10" key="2">
    <citation type="submission" date="2009-11" db="EMBL/GenBank/DDBJ databases">
        <title>The Genome Sequence of Allomyces macrogynus strain ATCC 38327.</title>
        <authorList>
            <consortium name="The Broad Institute Genome Sequencing Platform"/>
            <person name="Russ C."/>
            <person name="Cuomo C."/>
            <person name="Shea T."/>
            <person name="Young S.K."/>
            <person name="Zeng Q."/>
            <person name="Koehrsen M."/>
            <person name="Haas B."/>
            <person name="Borodovsky M."/>
            <person name="Guigo R."/>
            <person name="Alvarado L."/>
            <person name="Berlin A."/>
            <person name="Borenstein D."/>
            <person name="Chen Z."/>
            <person name="Engels R."/>
            <person name="Freedman E."/>
            <person name="Gellesch M."/>
            <person name="Goldberg J."/>
            <person name="Griggs A."/>
            <person name="Gujja S."/>
            <person name="Heiman D."/>
            <person name="Hepburn T."/>
            <person name="Howarth C."/>
            <person name="Jen D."/>
            <person name="Larson L."/>
            <person name="Lewis B."/>
            <person name="Mehta T."/>
            <person name="Park D."/>
            <person name="Pearson M."/>
            <person name="Roberts A."/>
            <person name="Saif S."/>
            <person name="Shenoy N."/>
            <person name="Sisk P."/>
            <person name="Stolte C."/>
            <person name="Sykes S."/>
            <person name="Walk T."/>
            <person name="White J."/>
            <person name="Yandava C."/>
            <person name="Burger G."/>
            <person name="Gray M.W."/>
            <person name="Holland P.W.H."/>
            <person name="King N."/>
            <person name="Lang F.B.F."/>
            <person name="Roger A.J."/>
            <person name="Ruiz-Trillo I."/>
            <person name="Lander E."/>
            <person name="Nusbaum C."/>
        </authorList>
    </citation>
    <scope>NUCLEOTIDE SEQUENCE [LARGE SCALE GENOMIC DNA]</scope>
    <source>
        <strain evidence="10">ATCC 38327</strain>
    </source>
</reference>
<dbReference type="eggNOG" id="KOG1991">
    <property type="taxonomic scope" value="Eukaryota"/>
</dbReference>
<keyword evidence="5" id="KW-0653">Protein transport</keyword>
<protein>
    <recommendedName>
        <fullName evidence="8">Importin N-terminal domain-containing protein</fullName>
    </recommendedName>
</protein>
<evidence type="ECO:0000256" key="5">
    <source>
        <dbReference type="ARBA" id="ARBA00022927"/>
    </source>
</evidence>